<evidence type="ECO:0000259" key="5">
    <source>
        <dbReference type="Pfam" id="PF01625"/>
    </source>
</evidence>
<dbReference type="PANTHER" id="PTHR43774:SF1">
    <property type="entry name" value="PEPTIDE METHIONINE SULFOXIDE REDUCTASE MSRA 2"/>
    <property type="match status" value="1"/>
</dbReference>
<dbReference type="EMBL" id="CAJPIZ010008482">
    <property type="protein sequence ID" value="CAG2111178.1"/>
    <property type="molecule type" value="Genomic_DNA"/>
</dbReference>
<dbReference type="SUPFAM" id="SSF55068">
    <property type="entry name" value="Peptide methionine sulfoxide reductase"/>
    <property type="match status" value="1"/>
</dbReference>
<reference evidence="6" key="1">
    <citation type="submission" date="2020-11" db="EMBL/GenBank/DDBJ databases">
        <authorList>
            <person name="Tran Van P."/>
        </authorList>
    </citation>
    <scope>NUCLEOTIDE SEQUENCE</scope>
</reference>
<organism evidence="6">
    <name type="scientific">Medioppia subpectinata</name>
    <dbReference type="NCBI Taxonomy" id="1979941"/>
    <lineage>
        <taxon>Eukaryota</taxon>
        <taxon>Metazoa</taxon>
        <taxon>Ecdysozoa</taxon>
        <taxon>Arthropoda</taxon>
        <taxon>Chelicerata</taxon>
        <taxon>Arachnida</taxon>
        <taxon>Acari</taxon>
        <taxon>Acariformes</taxon>
        <taxon>Sarcoptiformes</taxon>
        <taxon>Oribatida</taxon>
        <taxon>Brachypylina</taxon>
        <taxon>Oppioidea</taxon>
        <taxon>Oppiidae</taxon>
        <taxon>Medioppia</taxon>
    </lineage>
</organism>
<dbReference type="InterPro" id="IPR002569">
    <property type="entry name" value="Met_Sox_Rdtase_MsrA_dom"/>
</dbReference>
<evidence type="ECO:0000256" key="2">
    <source>
        <dbReference type="ARBA" id="ARBA00012502"/>
    </source>
</evidence>
<accession>A0A7R9KX78</accession>
<evidence type="ECO:0000313" key="7">
    <source>
        <dbReference type="Proteomes" id="UP000759131"/>
    </source>
</evidence>
<comment type="similarity">
    <text evidence="1">Belongs to the MsrA Met sulfoxide reductase family.</text>
</comment>
<keyword evidence="7" id="KW-1185">Reference proteome</keyword>
<dbReference type="OrthoDB" id="77405at2759"/>
<sequence length="209" mass="23698">MNTNCEAIFGLQCFWGSEVKFGIIQGVIGTSVGYTGGSTPDPTYKNLKDHIEVVKVVFDPKLVTYEELLSVFWSSHDPTFVTKRQYMSAIFYNNSQQRLLIQESLEAQQRQLSEPIVTQILPFNVYYLAEDYHQKYFLRKHQSLLLEIGLTNSEVVLSPVAARLNAYCAGFGSTLQLDNELKRFGLHLSPHNHQLIQHLINSGPNLGEC</sequence>
<feature type="domain" description="Peptide methionine sulphoxide reductase MsrA" evidence="5">
    <location>
        <begin position="6"/>
        <end position="142"/>
    </location>
</feature>
<proteinExistence type="inferred from homology"/>
<evidence type="ECO:0000256" key="3">
    <source>
        <dbReference type="ARBA" id="ARBA00023002"/>
    </source>
</evidence>
<dbReference type="EC" id="1.8.4.11" evidence="2"/>
<evidence type="ECO:0000256" key="4">
    <source>
        <dbReference type="ARBA" id="ARBA00030643"/>
    </source>
</evidence>
<dbReference type="FunFam" id="3.30.1060.10:FF:000004">
    <property type="entry name" value="Peptide methionine sulfoxide reductase A5"/>
    <property type="match status" value="1"/>
</dbReference>
<gene>
    <name evidence="6" type="ORF">OSB1V03_LOCUS11160</name>
</gene>
<dbReference type="GO" id="GO:0008113">
    <property type="term" value="F:peptide-methionine (S)-S-oxide reductase activity"/>
    <property type="evidence" value="ECO:0007669"/>
    <property type="project" value="UniProtKB-EC"/>
</dbReference>
<dbReference type="Proteomes" id="UP000759131">
    <property type="component" value="Unassembled WGS sequence"/>
</dbReference>
<dbReference type="PANTHER" id="PTHR43774">
    <property type="entry name" value="PEPTIDE METHIONINE SULFOXIDE REDUCTASE"/>
    <property type="match status" value="1"/>
</dbReference>
<dbReference type="InterPro" id="IPR036509">
    <property type="entry name" value="Met_Sox_Rdtase_MsrA_sf"/>
</dbReference>
<dbReference type="AlphaFoldDB" id="A0A7R9KX78"/>
<dbReference type="NCBIfam" id="TIGR00401">
    <property type="entry name" value="msrA"/>
    <property type="match status" value="1"/>
</dbReference>
<dbReference type="HAMAP" id="MF_01401">
    <property type="entry name" value="MsrA"/>
    <property type="match status" value="1"/>
</dbReference>
<keyword evidence="3" id="KW-0560">Oxidoreductase</keyword>
<dbReference type="Gene3D" id="3.30.1060.10">
    <property type="entry name" value="Peptide methionine sulphoxide reductase MsrA"/>
    <property type="match status" value="1"/>
</dbReference>
<dbReference type="EMBL" id="OC863057">
    <property type="protein sequence ID" value="CAD7630748.1"/>
    <property type="molecule type" value="Genomic_DNA"/>
</dbReference>
<dbReference type="Pfam" id="PF01625">
    <property type="entry name" value="PMSR"/>
    <property type="match status" value="1"/>
</dbReference>
<protein>
    <recommendedName>
        <fullName evidence="2">peptide-methionine (S)-S-oxide reductase</fullName>
        <ecNumber evidence="2">1.8.4.11</ecNumber>
    </recommendedName>
    <alternativeName>
        <fullName evidence="4">Peptide-methionine (S)-S-oxide reductase</fullName>
    </alternativeName>
</protein>
<evidence type="ECO:0000256" key="1">
    <source>
        <dbReference type="ARBA" id="ARBA00005591"/>
    </source>
</evidence>
<evidence type="ECO:0000313" key="6">
    <source>
        <dbReference type="EMBL" id="CAD7630748.1"/>
    </source>
</evidence>
<name>A0A7R9KX78_9ACAR</name>